<proteinExistence type="predicted"/>
<evidence type="ECO:0000313" key="4">
    <source>
        <dbReference type="Proteomes" id="UP000316609"/>
    </source>
</evidence>
<keyword evidence="3" id="KW-0482">Metalloprotease</keyword>
<dbReference type="PANTHER" id="PTHR41775">
    <property type="entry name" value="SECRETED PROTEIN-RELATED"/>
    <property type="match status" value="1"/>
</dbReference>
<reference evidence="3 4" key="1">
    <citation type="journal article" date="2019" name="Nat. Microbiol.">
        <title>Mediterranean grassland soil C-N compound turnover is dependent on rainfall and depth, and is mediated by genomically divergent microorganisms.</title>
        <authorList>
            <person name="Diamond S."/>
            <person name="Andeer P.F."/>
            <person name="Li Z."/>
            <person name="Crits-Christoph A."/>
            <person name="Burstein D."/>
            <person name="Anantharaman K."/>
            <person name="Lane K.R."/>
            <person name="Thomas B.C."/>
            <person name="Pan C."/>
            <person name="Northen T.R."/>
            <person name="Banfield J.F."/>
        </authorList>
    </citation>
    <scope>NUCLEOTIDE SEQUENCE [LARGE SCALE GENOMIC DNA]</scope>
    <source>
        <strain evidence="3">WS_8</strain>
    </source>
</reference>
<comment type="caution">
    <text evidence="3">The sequence shown here is derived from an EMBL/GenBank/DDBJ whole genome shotgun (WGS) entry which is preliminary data.</text>
</comment>
<organism evidence="3 4">
    <name type="scientific">Eiseniibacteriota bacterium</name>
    <dbReference type="NCBI Taxonomy" id="2212470"/>
    <lineage>
        <taxon>Bacteria</taxon>
        <taxon>Candidatus Eiseniibacteriota</taxon>
    </lineage>
</organism>
<keyword evidence="1" id="KW-0732">Signal</keyword>
<dbReference type="GO" id="GO:0008237">
    <property type="term" value="F:metallopeptidase activity"/>
    <property type="evidence" value="ECO:0007669"/>
    <property type="project" value="UniProtKB-KW"/>
</dbReference>
<evidence type="ECO:0000256" key="1">
    <source>
        <dbReference type="SAM" id="SignalP"/>
    </source>
</evidence>
<dbReference type="SUPFAM" id="SSF55486">
    <property type="entry name" value="Metalloproteases ('zincins'), catalytic domain"/>
    <property type="match status" value="1"/>
</dbReference>
<keyword evidence="3" id="KW-0645">Protease</keyword>
<evidence type="ECO:0000259" key="2">
    <source>
        <dbReference type="Pfam" id="PF05547"/>
    </source>
</evidence>
<name>A0A538TTN3_UNCEI</name>
<dbReference type="EMBL" id="VBOY01000051">
    <property type="protein sequence ID" value="TMQ66958.1"/>
    <property type="molecule type" value="Genomic_DNA"/>
</dbReference>
<keyword evidence="3" id="KW-0378">Hydrolase</keyword>
<feature type="signal peptide" evidence="1">
    <location>
        <begin position="1"/>
        <end position="28"/>
    </location>
</feature>
<evidence type="ECO:0000313" key="3">
    <source>
        <dbReference type="EMBL" id="TMQ66958.1"/>
    </source>
</evidence>
<dbReference type="NCBIfam" id="TIGR03296">
    <property type="entry name" value="M6dom_TIGR03296"/>
    <property type="match status" value="1"/>
</dbReference>
<gene>
    <name evidence="3" type="ORF">E6K78_05840</name>
</gene>
<sequence length="934" mass="99817">MSTYRRSQSTPLLAAILLAALAAGPARAVMPPRAGPLPLAVSEGFRNGLFRVAERSPRLGTAAQQGTWVVPVIVVAYADQPLIYSQPDGWNTALFDTTAGTPTGSVYDYYRWVSGGRLRVVGKVVAVVTLPNTRDYYAGNNWGLSLNSTPRNDCGLVRDALEACDAAVDWTPFDVDGDGTVDALWVVHAGLGGEAGVRDDLWSITSQLTDWGGGTVFETNDLVRGSSTLKILINRFSIMPELSVFRPGERSEIGVFCHEFGHTLGLPDLYDTAPRGGSLNVGPGIWCLMSTGVYGTDGHSPEYPSHLGAWPTLHFGWTQAVRPTEDGSMVLPPIESGGPILDFWFQGETSSEHYLVEYRRRLGFDRNIPAEGLIAYRVDEDGFRARTPSNLVNSGPVPAYTIVEADGGNDLTAGRSRGDARDPFPGSLNVTEWTEDGQPNTRSRSGATTNLALRRIEATPEGMRFFAQVRARGWLVPTSVAGQTPAPGSGPVGRAALLDDGTAVEVNSEMVGGRAQVVMRTLSGHVWGTPVPVTSSSGEATEAVVAGLPGGDLAVVWCDTRFGSAQLYYRSRIRGVWTAEQRLTTLAGSASRPSISADQRGGIHLAWLQTASGAPRLMFMYFSYYSPFADPFPLTGASELPDAPAVAAARDGISYVLWPERRLAPLGLWIVQFRPRSGFLPRQLIAPAVDVTLSGVHAVVDSSGTLHVVWQVSGAGVNDIHYQQRPGWISYSPDTVVESRGQSVKNPVLAVDRGGGLQLVMEALSSSVAQVRCKEWEPGHGWQVGSTEVTRVQDGSCSRPFIVPTGNGAVSVLYLGYPGGAGTLVARDRDLSAGPVTQVPASPEARPVALSLFPNPLRPGATLQVSSAAWTSESVPRADVFDVAGRRVASVPLDKHFGTWAGALSSSQTRSLASGIYFVRLRATSALTRLVVLR</sequence>
<dbReference type="GO" id="GO:0006508">
    <property type="term" value="P:proteolysis"/>
    <property type="evidence" value="ECO:0007669"/>
    <property type="project" value="UniProtKB-KW"/>
</dbReference>
<dbReference type="Pfam" id="PF05547">
    <property type="entry name" value="Peptidase_M6"/>
    <property type="match status" value="1"/>
</dbReference>
<protein>
    <submittedName>
        <fullName evidence="3">M6 family metalloprotease domain-containing protein</fullName>
    </submittedName>
</protein>
<dbReference type="Proteomes" id="UP000316609">
    <property type="component" value="Unassembled WGS sequence"/>
</dbReference>
<feature type="chain" id="PRO_5022194624" evidence="1">
    <location>
        <begin position="29"/>
        <end position="934"/>
    </location>
</feature>
<accession>A0A538TTN3</accession>
<dbReference type="SUPFAM" id="SSF89372">
    <property type="entry name" value="Fucose-specific lectin"/>
    <property type="match status" value="1"/>
</dbReference>
<dbReference type="InterPro" id="IPR008757">
    <property type="entry name" value="Peptidase_M6-like_domain"/>
</dbReference>
<feature type="domain" description="Peptidase M6-like" evidence="2">
    <location>
        <begin position="100"/>
        <end position="299"/>
    </location>
</feature>
<dbReference type="AlphaFoldDB" id="A0A538TTN3"/>
<dbReference type="PANTHER" id="PTHR41775:SF1">
    <property type="entry name" value="PEPTIDASE M6-LIKE DOMAIN-CONTAINING PROTEIN"/>
    <property type="match status" value="1"/>
</dbReference>